<protein>
    <recommendedName>
        <fullName evidence="3">DUF4340 domain-containing protein</fullName>
    </recommendedName>
</protein>
<reference evidence="4" key="1">
    <citation type="journal article" date="2014" name="Int. J. Syst. Evol. Microbiol.">
        <title>Complete genome sequence of Corynebacterium casei LMG S-19264T (=DSM 44701T), isolated from a smear-ripened cheese.</title>
        <authorList>
            <consortium name="US DOE Joint Genome Institute (JGI-PGF)"/>
            <person name="Walter F."/>
            <person name="Albersmeier A."/>
            <person name="Kalinowski J."/>
            <person name="Ruckert C."/>
        </authorList>
    </citation>
    <scope>NUCLEOTIDE SEQUENCE</scope>
    <source>
        <strain evidence="4">CGMCC 1.12181</strain>
    </source>
</reference>
<dbReference type="Proteomes" id="UP000605253">
    <property type="component" value="Unassembled WGS sequence"/>
</dbReference>
<keyword evidence="5" id="KW-1185">Reference proteome</keyword>
<keyword evidence="2" id="KW-0812">Transmembrane</keyword>
<organism evidence="4 5">
    <name type="scientific">Marinicella pacifica</name>
    <dbReference type="NCBI Taxonomy" id="1171543"/>
    <lineage>
        <taxon>Bacteria</taxon>
        <taxon>Pseudomonadati</taxon>
        <taxon>Pseudomonadota</taxon>
        <taxon>Gammaproteobacteria</taxon>
        <taxon>Lysobacterales</taxon>
        <taxon>Marinicellaceae</taxon>
        <taxon>Marinicella</taxon>
    </lineage>
</organism>
<feature type="transmembrane region" description="Helical" evidence="2">
    <location>
        <begin position="6"/>
        <end position="22"/>
    </location>
</feature>
<comment type="caution">
    <text evidence="4">The sequence shown here is derived from an EMBL/GenBank/DDBJ whole genome shotgun (WGS) entry which is preliminary data.</text>
</comment>
<dbReference type="AlphaFoldDB" id="A0A917CN48"/>
<feature type="compositionally biased region" description="Polar residues" evidence="1">
    <location>
        <begin position="318"/>
        <end position="329"/>
    </location>
</feature>
<dbReference type="EMBL" id="BMEO01000003">
    <property type="protein sequence ID" value="GGF90906.1"/>
    <property type="molecule type" value="Genomic_DNA"/>
</dbReference>
<proteinExistence type="predicted"/>
<evidence type="ECO:0000313" key="5">
    <source>
        <dbReference type="Proteomes" id="UP000605253"/>
    </source>
</evidence>
<evidence type="ECO:0000313" key="4">
    <source>
        <dbReference type="EMBL" id="GGF90906.1"/>
    </source>
</evidence>
<keyword evidence="2" id="KW-0472">Membrane</keyword>
<keyword evidence="2" id="KW-1133">Transmembrane helix</keyword>
<evidence type="ECO:0000256" key="2">
    <source>
        <dbReference type="SAM" id="Phobius"/>
    </source>
</evidence>
<evidence type="ECO:0000256" key="1">
    <source>
        <dbReference type="SAM" id="MobiDB-lite"/>
    </source>
</evidence>
<reference evidence="4" key="2">
    <citation type="submission" date="2020-09" db="EMBL/GenBank/DDBJ databases">
        <authorList>
            <person name="Sun Q."/>
            <person name="Zhou Y."/>
        </authorList>
    </citation>
    <scope>NUCLEOTIDE SEQUENCE</scope>
    <source>
        <strain evidence="4">CGMCC 1.12181</strain>
    </source>
</reference>
<feature type="domain" description="DUF4340" evidence="3">
    <location>
        <begin position="78"/>
        <end position="237"/>
    </location>
</feature>
<evidence type="ECO:0000259" key="3">
    <source>
        <dbReference type="Pfam" id="PF14238"/>
    </source>
</evidence>
<accession>A0A917CN48</accession>
<dbReference type="InterPro" id="IPR025641">
    <property type="entry name" value="DUF4340"/>
</dbReference>
<feature type="compositionally biased region" description="Basic and acidic residues" evidence="1">
    <location>
        <begin position="304"/>
        <end position="314"/>
    </location>
</feature>
<dbReference type="Pfam" id="PF14238">
    <property type="entry name" value="DUF4340"/>
    <property type="match status" value="1"/>
</dbReference>
<sequence>MTTGKTLLGLLIVAGGLVFYLMNQAPKDSGHDFLIAALSNNETGIKSLDRVLVTQGEQQFDMRESDSGWHLNGGFYVRVDSLFNWVQALKNARLIERKTANPAHFPALSLTEEDLRVRLYRGEQLLADVILGQTGSTPGARFVRYAEDTQSWLASGLNDLNSSKELWTLTMLFDVPDNQVQVIEWTAEDIVRLVKDDETGQWQFADPATDGFTPDQQAVGSLASALSGFRIQQALEAEQDLGQPQQVFVFGLTEGRSVTLALFGDKDSAILKVTDSDQPERYLNWQFTVPDYKLDTLMMSQSEALKKPSEDTEKGPNQLLSSDQTDTEG</sequence>
<dbReference type="RefSeq" id="WP_188364599.1">
    <property type="nucleotide sequence ID" value="NZ_BAABJF010000017.1"/>
</dbReference>
<name>A0A917CN48_9GAMM</name>
<gene>
    <name evidence="4" type="ORF">GCM10011365_10080</name>
</gene>
<feature type="region of interest" description="Disordered" evidence="1">
    <location>
        <begin position="303"/>
        <end position="329"/>
    </location>
</feature>